<evidence type="ECO:0000256" key="1">
    <source>
        <dbReference type="ARBA" id="ARBA00003767"/>
    </source>
</evidence>
<dbReference type="Proteomes" id="UP001153714">
    <property type="component" value="Chromosome 20"/>
</dbReference>
<dbReference type="GO" id="GO:0003700">
    <property type="term" value="F:DNA-binding transcription factor activity"/>
    <property type="evidence" value="ECO:0007669"/>
    <property type="project" value="TreeGrafter"/>
</dbReference>
<feature type="domain" description="C2H2-type" evidence="12">
    <location>
        <begin position="148"/>
        <end position="175"/>
    </location>
</feature>
<evidence type="ECO:0000256" key="8">
    <source>
        <dbReference type="ARBA" id="ARBA00023125"/>
    </source>
</evidence>
<gene>
    <name evidence="13" type="ORF">DIATSA_LOCUS7607</name>
</gene>
<feature type="domain" description="C2H2-type" evidence="12">
    <location>
        <begin position="232"/>
        <end position="259"/>
    </location>
</feature>
<evidence type="ECO:0000256" key="5">
    <source>
        <dbReference type="ARBA" id="ARBA00022771"/>
    </source>
</evidence>
<evidence type="ECO:0000256" key="4">
    <source>
        <dbReference type="ARBA" id="ARBA00022737"/>
    </source>
</evidence>
<sequence length="264" mass="30681">MNDNLPQVMCKSCINIVNEHINFLHQCKMSHLILLNRMHFVSNTEGSNENNDINMHKETNDEDENILKSNENDMDEKSNNYCNNNGISRSAENLGIFESTVEDLLKKQLDIKVIDYVPRKKAKLVYEETDVITLKKHNDEKKDTIGPIECKYCKKILKTKNSLSSHYKIHYGPNIVCEHCGKKFMSKRRLLMHCKSKHGYEKTDKCSYCEYKGSNAELVKIHERTHTGERPYVCSRCGAAFHRRSTYLQHMPIHLTEKTVPVCL</sequence>
<evidence type="ECO:0000256" key="10">
    <source>
        <dbReference type="ARBA" id="ARBA00023242"/>
    </source>
</evidence>
<protein>
    <recommendedName>
        <fullName evidence="12">C2H2-type domain-containing protein</fullName>
    </recommendedName>
</protein>
<evidence type="ECO:0000313" key="13">
    <source>
        <dbReference type="EMBL" id="CAG9789913.1"/>
    </source>
</evidence>
<dbReference type="SUPFAM" id="SSF57667">
    <property type="entry name" value="beta-beta-alpha zinc fingers"/>
    <property type="match status" value="2"/>
</dbReference>
<dbReference type="PROSITE" id="PS50157">
    <property type="entry name" value="ZINC_FINGER_C2H2_2"/>
    <property type="match status" value="4"/>
</dbReference>
<comment type="function">
    <text evidence="1">May be involved in transcriptional regulation.</text>
</comment>
<keyword evidence="5 11" id="KW-0863">Zinc-finger</keyword>
<dbReference type="InterPro" id="IPR050589">
    <property type="entry name" value="Ikaros_C2H2-ZF"/>
</dbReference>
<evidence type="ECO:0000256" key="11">
    <source>
        <dbReference type="PROSITE-ProRule" id="PRU00042"/>
    </source>
</evidence>
<evidence type="ECO:0000256" key="6">
    <source>
        <dbReference type="ARBA" id="ARBA00022833"/>
    </source>
</evidence>
<keyword evidence="9" id="KW-0804">Transcription</keyword>
<reference evidence="13" key="1">
    <citation type="submission" date="2021-12" db="EMBL/GenBank/DDBJ databases">
        <authorList>
            <person name="King R."/>
        </authorList>
    </citation>
    <scope>NUCLEOTIDE SEQUENCE</scope>
</reference>
<evidence type="ECO:0000259" key="12">
    <source>
        <dbReference type="PROSITE" id="PS50157"/>
    </source>
</evidence>
<dbReference type="AlphaFoldDB" id="A0A9N9WFN9"/>
<evidence type="ECO:0000256" key="2">
    <source>
        <dbReference type="ARBA" id="ARBA00004123"/>
    </source>
</evidence>
<keyword evidence="14" id="KW-1185">Reference proteome</keyword>
<dbReference type="FunFam" id="3.30.160.60:FF:000097">
    <property type="entry name" value="Zinc finger protein"/>
    <property type="match status" value="1"/>
</dbReference>
<keyword evidence="10" id="KW-0539">Nucleus</keyword>
<dbReference type="InterPro" id="IPR036236">
    <property type="entry name" value="Znf_C2H2_sf"/>
</dbReference>
<dbReference type="EMBL" id="OU893351">
    <property type="protein sequence ID" value="CAG9789913.1"/>
    <property type="molecule type" value="Genomic_DNA"/>
</dbReference>
<reference evidence="13" key="2">
    <citation type="submission" date="2022-10" db="EMBL/GenBank/DDBJ databases">
        <authorList>
            <consortium name="ENA_rothamsted_submissions"/>
            <consortium name="culmorum"/>
            <person name="King R."/>
        </authorList>
    </citation>
    <scope>NUCLEOTIDE SEQUENCE</scope>
</reference>
<keyword evidence="6" id="KW-0862">Zinc</keyword>
<evidence type="ECO:0000256" key="9">
    <source>
        <dbReference type="ARBA" id="ARBA00023163"/>
    </source>
</evidence>
<dbReference type="Gene3D" id="3.30.160.60">
    <property type="entry name" value="Classic Zinc Finger"/>
    <property type="match status" value="3"/>
</dbReference>
<dbReference type="PANTHER" id="PTHR24404:SF114">
    <property type="entry name" value="KLUMPFUSS, ISOFORM B-RELATED"/>
    <property type="match status" value="1"/>
</dbReference>
<dbReference type="GO" id="GO:0005634">
    <property type="term" value="C:nucleus"/>
    <property type="evidence" value="ECO:0007669"/>
    <property type="project" value="UniProtKB-SubCell"/>
</dbReference>
<keyword evidence="7" id="KW-0805">Transcription regulation</keyword>
<feature type="domain" description="C2H2-type" evidence="12">
    <location>
        <begin position="204"/>
        <end position="231"/>
    </location>
</feature>
<dbReference type="PANTHER" id="PTHR24404">
    <property type="entry name" value="ZINC FINGER PROTEIN"/>
    <property type="match status" value="1"/>
</dbReference>
<dbReference type="GO" id="GO:0006357">
    <property type="term" value="P:regulation of transcription by RNA polymerase II"/>
    <property type="evidence" value="ECO:0007669"/>
    <property type="project" value="TreeGrafter"/>
</dbReference>
<keyword evidence="3" id="KW-0479">Metal-binding</keyword>
<dbReference type="GO" id="GO:0000978">
    <property type="term" value="F:RNA polymerase II cis-regulatory region sequence-specific DNA binding"/>
    <property type="evidence" value="ECO:0007669"/>
    <property type="project" value="TreeGrafter"/>
</dbReference>
<proteinExistence type="predicted"/>
<feature type="domain" description="C2H2-type" evidence="12">
    <location>
        <begin position="175"/>
        <end position="203"/>
    </location>
</feature>
<dbReference type="InterPro" id="IPR013087">
    <property type="entry name" value="Znf_C2H2_type"/>
</dbReference>
<dbReference type="Pfam" id="PF00096">
    <property type="entry name" value="zf-C2H2"/>
    <property type="match status" value="1"/>
</dbReference>
<keyword evidence="8" id="KW-0238">DNA-binding</keyword>
<dbReference type="SMART" id="SM00355">
    <property type="entry name" value="ZnF_C2H2"/>
    <property type="match status" value="4"/>
</dbReference>
<evidence type="ECO:0000256" key="3">
    <source>
        <dbReference type="ARBA" id="ARBA00022723"/>
    </source>
</evidence>
<evidence type="ECO:0000256" key="7">
    <source>
        <dbReference type="ARBA" id="ARBA00023015"/>
    </source>
</evidence>
<accession>A0A9N9WFN9</accession>
<dbReference type="GO" id="GO:0008270">
    <property type="term" value="F:zinc ion binding"/>
    <property type="evidence" value="ECO:0007669"/>
    <property type="project" value="UniProtKB-KW"/>
</dbReference>
<dbReference type="OrthoDB" id="654211at2759"/>
<organism evidence="13 14">
    <name type="scientific">Diatraea saccharalis</name>
    <name type="common">sugarcane borer</name>
    <dbReference type="NCBI Taxonomy" id="40085"/>
    <lineage>
        <taxon>Eukaryota</taxon>
        <taxon>Metazoa</taxon>
        <taxon>Ecdysozoa</taxon>
        <taxon>Arthropoda</taxon>
        <taxon>Hexapoda</taxon>
        <taxon>Insecta</taxon>
        <taxon>Pterygota</taxon>
        <taxon>Neoptera</taxon>
        <taxon>Endopterygota</taxon>
        <taxon>Lepidoptera</taxon>
        <taxon>Glossata</taxon>
        <taxon>Ditrysia</taxon>
        <taxon>Pyraloidea</taxon>
        <taxon>Crambidae</taxon>
        <taxon>Crambinae</taxon>
        <taxon>Diatraea</taxon>
    </lineage>
</organism>
<name>A0A9N9WFN9_9NEOP</name>
<evidence type="ECO:0000313" key="14">
    <source>
        <dbReference type="Proteomes" id="UP001153714"/>
    </source>
</evidence>
<keyword evidence="4" id="KW-0677">Repeat</keyword>
<dbReference type="PROSITE" id="PS00028">
    <property type="entry name" value="ZINC_FINGER_C2H2_1"/>
    <property type="match status" value="3"/>
</dbReference>
<comment type="subcellular location">
    <subcellularLocation>
        <location evidence="2">Nucleus</location>
    </subcellularLocation>
</comment>